<dbReference type="AlphaFoldDB" id="A0A1Y3ZMR2"/>
<organism evidence="1 11">
    <name type="scientific">Phocaeicola dorei</name>
    <dbReference type="NCBI Taxonomy" id="357276"/>
    <lineage>
        <taxon>Bacteria</taxon>
        <taxon>Pseudomonadati</taxon>
        <taxon>Bacteroidota</taxon>
        <taxon>Bacteroidia</taxon>
        <taxon>Bacteroidales</taxon>
        <taxon>Bacteroidaceae</taxon>
        <taxon>Phocaeicola</taxon>
    </lineage>
</organism>
<dbReference type="Proteomes" id="UP000283678">
    <property type="component" value="Unassembled WGS sequence"/>
</dbReference>
<evidence type="ECO:0000313" key="6">
    <source>
        <dbReference type="EMBL" id="RGV80756.1"/>
    </source>
</evidence>
<dbReference type="EMBL" id="CP046176">
    <property type="protein sequence ID" value="QJR79074.1"/>
    <property type="molecule type" value="Genomic_DNA"/>
</dbReference>
<reference evidence="6 7" key="1">
    <citation type="submission" date="2018-08" db="EMBL/GenBank/DDBJ databases">
        <title>A genome reference for cultivated species of the human gut microbiota.</title>
        <authorList>
            <person name="Zou Y."/>
            <person name="Xue W."/>
            <person name="Luo G."/>
        </authorList>
    </citation>
    <scope>NUCLEOTIDE SEQUENCE [LARGE SCALE GENOMIC DNA]</scope>
    <source>
        <strain evidence="6 7">AF14-1AC</strain>
    </source>
</reference>
<dbReference type="EMBL" id="VVYY01000009">
    <property type="protein sequence ID" value="KAA5397472.1"/>
    <property type="molecule type" value="Genomic_DNA"/>
</dbReference>
<evidence type="ECO:0000313" key="5">
    <source>
        <dbReference type="EMBL" id="QJR79074.1"/>
    </source>
</evidence>
<name>A0A1Y3ZMR2_9BACT</name>
<protein>
    <submittedName>
        <fullName evidence="1">Uncharacterized protein</fullName>
    </submittedName>
</protein>
<evidence type="ECO:0000313" key="11">
    <source>
        <dbReference type="Proteomes" id="UP000481700"/>
    </source>
</evidence>
<dbReference type="Proteomes" id="UP000347681">
    <property type="component" value="Unassembled WGS sequence"/>
</dbReference>
<gene>
    <name evidence="6" type="ORF">DWW04_03610</name>
    <name evidence="4" type="ORF">F2Y51_12265</name>
    <name evidence="3" type="ORF">F2Y58_12190</name>
    <name evidence="2" type="ORF">F2Y61_08460</name>
    <name evidence="1" type="ORF">F2Z07_02620</name>
    <name evidence="5" type="ORF">GKD17_23235</name>
</gene>
<evidence type="ECO:0000313" key="1">
    <source>
        <dbReference type="EMBL" id="KAA5323955.1"/>
    </source>
</evidence>
<evidence type="ECO:0000313" key="4">
    <source>
        <dbReference type="EMBL" id="KAA5404747.1"/>
    </source>
</evidence>
<reference evidence="5 12" key="3">
    <citation type="submission" date="2019-11" db="EMBL/GenBank/DDBJ databases">
        <title>Complete genome sequence of Bacteroides dorei DSM 17855.</title>
        <authorList>
            <person name="Russell J.T."/>
        </authorList>
    </citation>
    <scope>NUCLEOTIDE SEQUENCE [LARGE SCALE GENOMIC DNA]</scope>
    <source>
        <strain evidence="5 12">DSM 17855</strain>
    </source>
</reference>
<dbReference type="EMBL" id="QRZL01000002">
    <property type="protein sequence ID" value="RGV80756.1"/>
    <property type="molecule type" value="Genomic_DNA"/>
</dbReference>
<evidence type="ECO:0000313" key="10">
    <source>
        <dbReference type="Proteomes" id="UP000481616"/>
    </source>
</evidence>
<dbReference type="EMBL" id="VVZB01000003">
    <property type="protein sequence ID" value="KAA5384305.1"/>
    <property type="molecule type" value="Genomic_DNA"/>
</dbReference>
<sequence>MVFSNPLSFSFAIPNVNEKHKHKIIVINRSYTIINICLISDILQKYNHFLAEMLGDSIFFRTFAPFLKTI</sequence>
<dbReference type="Proteomes" id="UP000441162">
    <property type="component" value="Unassembled WGS sequence"/>
</dbReference>
<accession>A0A1Y3ZMR2</accession>
<evidence type="ECO:0000313" key="2">
    <source>
        <dbReference type="EMBL" id="KAA5384305.1"/>
    </source>
</evidence>
<dbReference type="Proteomes" id="UP000481700">
    <property type="component" value="Unassembled WGS sequence"/>
</dbReference>
<evidence type="ECO:0000313" key="8">
    <source>
        <dbReference type="Proteomes" id="UP000347681"/>
    </source>
</evidence>
<evidence type="ECO:0000313" key="12">
    <source>
        <dbReference type="Proteomes" id="UP000500949"/>
    </source>
</evidence>
<dbReference type="Proteomes" id="UP000500949">
    <property type="component" value="Chromosome"/>
</dbReference>
<reference evidence="8 9" key="2">
    <citation type="journal article" date="2019" name="Nat. Med.">
        <title>A library of human gut bacterial isolates paired with longitudinal multiomics data enables mechanistic microbiome research.</title>
        <authorList>
            <person name="Poyet M."/>
            <person name="Groussin M."/>
            <person name="Gibbons S.M."/>
            <person name="Avila-Pacheco J."/>
            <person name="Jiang X."/>
            <person name="Kearney S.M."/>
            <person name="Perrotta A.R."/>
            <person name="Berdy B."/>
            <person name="Zhao S."/>
            <person name="Lieberman T.D."/>
            <person name="Swanson P.K."/>
            <person name="Smith M."/>
            <person name="Roesemann S."/>
            <person name="Alexander J.E."/>
            <person name="Rich S.A."/>
            <person name="Livny J."/>
            <person name="Vlamakis H."/>
            <person name="Clish C."/>
            <person name="Bullock K."/>
            <person name="Deik A."/>
            <person name="Scott J."/>
            <person name="Pierce K.A."/>
            <person name="Xavier R.J."/>
            <person name="Alm E.J."/>
        </authorList>
    </citation>
    <scope>NUCLEOTIDE SEQUENCE [LARGE SCALE GENOMIC DNA]</scope>
    <source>
        <strain evidence="3 10">BIOML-A1</strain>
        <strain evidence="1 11">BIOML-A25</strain>
        <strain evidence="4 9">BIOML-A4</strain>
        <strain evidence="2 8">BIOML-A5</strain>
    </source>
</reference>
<evidence type="ECO:0000313" key="9">
    <source>
        <dbReference type="Proteomes" id="UP000441162"/>
    </source>
</evidence>
<dbReference type="EMBL" id="VVZA01000009">
    <property type="protein sequence ID" value="KAA5404747.1"/>
    <property type="molecule type" value="Genomic_DNA"/>
</dbReference>
<evidence type="ECO:0000313" key="7">
    <source>
        <dbReference type="Proteomes" id="UP000283678"/>
    </source>
</evidence>
<dbReference type="Proteomes" id="UP000481616">
    <property type="component" value="Unassembled WGS sequence"/>
</dbReference>
<dbReference type="EMBL" id="VVZV01000002">
    <property type="protein sequence ID" value="KAA5323955.1"/>
    <property type="molecule type" value="Genomic_DNA"/>
</dbReference>
<proteinExistence type="predicted"/>
<evidence type="ECO:0000313" key="3">
    <source>
        <dbReference type="EMBL" id="KAA5397472.1"/>
    </source>
</evidence>